<feature type="domain" description="Phospholipid/glycerol acyltransferase" evidence="4">
    <location>
        <begin position="84"/>
        <end position="209"/>
    </location>
</feature>
<gene>
    <name evidence="5" type="ORF">BSAL_47065c</name>
</gene>
<name>A0A0S4JRP7_BODSA</name>
<accession>A0A0S4JRP7</accession>
<dbReference type="PANTHER" id="PTHR10434">
    <property type="entry name" value="1-ACYL-SN-GLYCEROL-3-PHOSPHATE ACYLTRANSFERASE"/>
    <property type="match status" value="1"/>
</dbReference>
<evidence type="ECO:0000259" key="4">
    <source>
        <dbReference type="SMART" id="SM00563"/>
    </source>
</evidence>
<dbReference type="GO" id="GO:0006654">
    <property type="term" value="P:phosphatidic acid biosynthetic process"/>
    <property type="evidence" value="ECO:0007669"/>
    <property type="project" value="TreeGrafter"/>
</dbReference>
<evidence type="ECO:0000256" key="1">
    <source>
        <dbReference type="ARBA" id="ARBA00022679"/>
    </source>
</evidence>
<keyword evidence="3" id="KW-1133">Transmembrane helix</keyword>
<dbReference type="SMART" id="SM00563">
    <property type="entry name" value="PlsC"/>
    <property type="match status" value="1"/>
</dbReference>
<keyword evidence="1" id="KW-0808">Transferase</keyword>
<dbReference type="SUPFAM" id="SSF69593">
    <property type="entry name" value="Glycerol-3-phosphate (1)-acyltransferase"/>
    <property type="match status" value="1"/>
</dbReference>
<dbReference type="Proteomes" id="UP000051952">
    <property type="component" value="Unassembled WGS sequence"/>
</dbReference>
<dbReference type="GO" id="GO:0003841">
    <property type="term" value="F:1-acylglycerol-3-phosphate O-acyltransferase activity"/>
    <property type="evidence" value="ECO:0007669"/>
    <property type="project" value="TreeGrafter"/>
</dbReference>
<protein>
    <recommendedName>
        <fullName evidence="4">Phospholipid/glycerol acyltransferase domain-containing protein</fullName>
    </recommendedName>
</protein>
<dbReference type="OrthoDB" id="417078at2759"/>
<dbReference type="AlphaFoldDB" id="A0A0S4JRP7"/>
<dbReference type="Pfam" id="PF01553">
    <property type="entry name" value="Acyltransferase"/>
    <property type="match status" value="1"/>
</dbReference>
<dbReference type="VEuPathDB" id="TriTrypDB:BSAL_47065c"/>
<dbReference type="EMBL" id="CYKH01002227">
    <property type="protein sequence ID" value="CUG94214.1"/>
    <property type="molecule type" value="Genomic_DNA"/>
</dbReference>
<sequence>MHPALRVFATVYIFLMIFISWVIIWLVQTITKALIFPFTTAEQQADICGHIFRRISFVFVDVLNPFWRTKVLKALPEMKKDGKYIVVLNHLSNADPWFAIRPILPYDCKWICKGSLFKVPFGGWALKNNGDLAIHFTAEKGGWGTKKGSVGALMDQARACVRRSQPIAVFPEGVRNPEPLGPLQEFKLGFFTLAVEEDVTILPIAISGSETAWPRGDWKFNTASCFVTCGEPIAAKGHTAQELCDKVKQVISDMRESHPDRKRLQKKD</sequence>
<dbReference type="InterPro" id="IPR002123">
    <property type="entry name" value="Plipid/glycerol_acylTrfase"/>
</dbReference>
<dbReference type="CDD" id="cd07989">
    <property type="entry name" value="LPLAT_AGPAT-like"/>
    <property type="match status" value="1"/>
</dbReference>
<dbReference type="OMA" id="RIYMFNH"/>
<reference evidence="6" key="1">
    <citation type="submission" date="2015-09" db="EMBL/GenBank/DDBJ databases">
        <authorList>
            <consortium name="Pathogen Informatics"/>
        </authorList>
    </citation>
    <scope>NUCLEOTIDE SEQUENCE [LARGE SCALE GENOMIC DNA]</scope>
    <source>
        <strain evidence="6">Lake Konstanz</strain>
    </source>
</reference>
<organism evidence="5 6">
    <name type="scientific">Bodo saltans</name>
    <name type="common">Flagellated protozoan</name>
    <dbReference type="NCBI Taxonomy" id="75058"/>
    <lineage>
        <taxon>Eukaryota</taxon>
        <taxon>Discoba</taxon>
        <taxon>Euglenozoa</taxon>
        <taxon>Kinetoplastea</taxon>
        <taxon>Metakinetoplastina</taxon>
        <taxon>Eubodonida</taxon>
        <taxon>Bodonidae</taxon>
        <taxon>Bodo</taxon>
    </lineage>
</organism>
<evidence type="ECO:0000313" key="6">
    <source>
        <dbReference type="Proteomes" id="UP000051952"/>
    </source>
</evidence>
<keyword evidence="3" id="KW-0812">Transmembrane</keyword>
<feature type="transmembrane region" description="Helical" evidence="3">
    <location>
        <begin position="7"/>
        <end position="27"/>
    </location>
</feature>
<keyword evidence="6" id="KW-1185">Reference proteome</keyword>
<proteinExistence type="predicted"/>
<dbReference type="PANTHER" id="PTHR10434:SF11">
    <property type="entry name" value="1-ACYL-SN-GLYCEROL-3-PHOSPHATE ACYLTRANSFERASE"/>
    <property type="match status" value="1"/>
</dbReference>
<keyword evidence="2" id="KW-0012">Acyltransferase</keyword>
<evidence type="ECO:0000256" key="3">
    <source>
        <dbReference type="SAM" id="Phobius"/>
    </source>
</evidence>
<dbReference type="GO" id="GO:0005783">
    <property type="term" value="C:endoplasmic reticulum"/>
    <property type="evidence" value="ECO:0007669"/>
    <property type="project" value="TreeGrafter"/>
</dbReference>
<keyword evidence="3" id="KW-0472">Membrane</keyword>
<evidence type="ECO:0000256" key="2">
    <source>
        <dbReference type="ARBA" id="ARBA00023315"/>
    </source>
</evidence>
<evidence type="ECO:0000313" key="5">
    <source>
        <dbReference type="EMBL" id="CUG94214.1"/>
    </source>
</evidence>